<proteinExistence type="predicted"/>
<evidence type="ECO:0000313" key="1">
    <source>
        <dbReference type="EMBL" id="POM69658.1"/>
    </source>
</evidence>
<organism evidence="1 2">
    <name type="scientific">Phytophthora palmivora</name>
    <dbReference type="NCBI Taxonomy" id="4796"/>
    <lineage>
        <taxon>Eukaryota</taxon>
        <taxon>Sar</taxon>
        <taxon>Stramenopiles</taxon>
        <taxon>Oomycota</taxon>
        <taxon>Peronosporomycetes</taxon>
        <taxon>Peronosporales</taxon>
        <taxon>Peronosporaceae</taxon>
        <taxon>Phytophthora</taxon>
    </lineage>
</organism>
<gene>
    <name evidence="1" type="ORF">PHPALM_14028</name>
</gene>
<accession>A0A2P4XVS7</accession>
<protein>
    <submittedName>
        <fullName evidence="1">Uncharacterized protein</fullName>
    </submittedName>
</protein>
<dbReference type="EMBL" id="NCKW01007832">
    <property type="protein sequence ID" value="POM69658.1"/>
    <property type="molecule type" value="Genomic_DNA"/>
</dbReference>
<reference evidence="1 2" key="1">
    <citation type="journal article" date="2017" name="Genome Biol. Evol.">
        <title>Phytophthora megakarya and P. palmivora, closely related causal agents of cacao black pod rot, underwent increases in genome sizes and gene numbers by different mechanisms.</title>
        <authorList>
            <person name="Ali S.S."/>
            <person name="Shao J."/>
            <person name="Lary D.J."/>
            <person name="Kronmiller B."/>
            <person name="Shen D."/>
            <person name="Strem M.D."/>
            <person name="Amoako-Attah I."/>
            <person name="Akrofi A.Y."/>
            <person name="Begoude B.A."/>
            <person name="Ten Hoopen G.M."/>
            <person name="Coulibaly K."/>
            <person name="Kebe B.I."/>
            <person name="Melnick R.L."/>
            <person name="Guiltinan M.J."/>
            <person name="Tyler B.M."/>
            <person name="Meinhardt L.W."/>
            <person name="Bailey B.A."/>
        </authorList>
    </citation>
    <scope>NUCLEOTIDE SEQUENCE [LARGE SCALE GENOMIC DNA]</scope>
    <source>
        <strain evidence="2">sbr112.9</strain>
    </source>
</reference>
<keyword evidence="2" id="KW-1185">Reference proteome</keyword>
<dbReference type="AlphaFoldDB" id="A0A2P4XVS7"/>
<dbReference type="Proteomes" id="UP000237271">
    <property type="component" value="Unassembled WGS sequence"/>
</dbReference>
<dbReference type="OrthoDB" id="112058at2759"/>
<evidence type="ECO:0000313" key="2">
    <source>
        <dbReference type="Proteomes" id="UP000237271"/>
    </source>
</evidence>
<name>A0A2P4XVS7_9STRA</name>
<comment type="caution">
    <text evidence="1">The sequence shown here is derived from an EMBL/GenBank/DDBJ whole genome shotgun (WGS) entry which is preliminary data.</text>
</comment>
<sequence length="81" mass="9222">MRHDAFRAAELIGKHVARLETAGSGYRIFPSVHLLKLKPILAIKEYDRVDFDEAILPEDSWVTPLEVGEYEVEQIIDVRSG</sequence>